<organism evidence="2">
    <name type="scientific">Trepomonas sp. PC1</name>
    <dbReference type="NCBI Taxonomy" id="1076344"/>
    <lineage>
        <taxon>Eukaryota</taxon>
        <taxon>Metamonada</taxon>
        <taxon>Diplomonadida</taxon>
        <taxon>Hexamitidae</taxon>
        <taxon>Hexamitinae</taxon>
        <taxon>Trepomonas</taxon>
    </lineage>
</organism>
<reference evidence="2" key="1">
    <citation type="submission" date="2015-07" db="EMBL/GenBank/DDBJ databases">
        <title>Adaptation to a free-living lifestyle via gene acquisitions in the diplomonad Trepomonas sp. PC1.</title>
        <authorList>
            <person name="Xu F."/>
            <person name="Jerlstrom-Hultqvist J."/>
            <person name="Kolisko M."/>
            <person name="Simpson A.G.B."/>
            <person name="Roger A.J."/>
            <person name="Svard S.G."/>
            <person name="Andersson J.O."/>
        </authorList>
    </citation>
    <scope>NUCLEOTIDE SEQUENCE</scope>
    <source>
        <strain evidence="2">PC1</strain>
    </source>
</reference>
<proteinExistence type="predicted"/>
<evidence type="ECO:0000256" key="1">
    <source>
        <dbReference type="SAM" id="MobiDB-lite"/>
    </source>
</evidence>
<protein>
    <submittedName>
        <fullName evidence="2">Uncharacterized protein</fullName>
    </submittedName>
</protein>
<feature type="compositionally biased region" description="Basic and acidic residues" evidence="1">
    <location>
        <begin position="469"/>
        <end position="479"/>
    </location>
</feature>
<name>A0A146KHX9_9EUKA</name>
<gene>
    <name evidence="2" type="ORF">TPC1_12080</name>
</gene>
<dbReference type="EMBL" id="GDID01001560">
    <property type="protein sequence ID" value="JAP95046.1"/>
    <property type="molecule type" value="Transcribed_RNA"/>
</dbReference>
<accession>A0A146KHX9</accession>
<dbReference type="InterPro" id="IPR011990">
    <property type="entry name" value="TPR-like_helical_dom_sf"/>
</dbReference>
<feature type="compositionally biased region" description="Polar residues" evidence="1">
    <location>
        <begin position="452"/>
        <end position="466"/>
    </location>
</feature>
<feature type="region of interest" description="Disordered" evidence="1">
    <location>
        <begin position="452"/>
        <end position="484"/>
    </location>
</feature>
<evidence type="ECO:0000313" key="2">
    <source>
        <dbReference type="EMBL" id="JAP95046.1"/>
    </source>
</evidence>
<feature type="non-terminal residue" evidence="2">
    <location>
        <position position="1"/>
    </location>
</feature>
<sequence length="1358" mass="153185">FLHKNISMEAVKIESKQNPAEPAMYLATFYYNRDIFVQEIPATLFSETDSLIKTKAKFKIQKSSEKEELEAILNDQIYVVLHQVSPAKKAKKPADNVSYSELTFTPNSHYAPIPISELLQEHKPDIELVKELQLQCISTSQGQPITLFVQLKARFPDLSQFEQVKLQIGSVNVYGNLQNIQKSFLGMPPCMYTLKANLLGEDKLVAQGGSFKLTQQADEVDFTDFKSVLKSSSNEILQLQFPELTQNVPLQDIESGFKDVYQKLLDKNGDKQKQTDQLQFIQKLTQYKNQMLKIGVTEAQMQKTKSIQQLDQMSFSQAIQTLKQYVQTAFNEALQNFISQQNKANLDPKKKSAVPVDIQFTVEGDFAKFAFQVDSHCGNGFVYLFTKEQISDFRSEVVLKPPQLKLTLSLDPVWELLGLQIADFTSQCNVDLQQLKTKSLIKIADAMLFQQASRPPSSKASTTNIHEATPNRKDKKQVSQDHTNPFTTNYATMNLSLDFAKAEFIPTQDKVIQEVRKLIPEFGQLCKNIENGHQSFGQQSNFTQMLNECGHLPPCQVKMQPLQQCIFDFQVELVELMQEIGQADKEVLKIKLKPLVSKYKAKLTDLGLNLTDAHAHVMHATQILQKPFQQTPPKVLISYAASALKSNKKADIEKAIQLYGQAVTRERAKLQFGQKSSILEDAVLGALKCASMLQNQQQIERQLLRACQLAMMGQLVNEDLVIIAAQELCGIQEYALALGMMKNLLSSEFKDSKTLYVWALTAYILNKCNMQKQAAELELLTCSKLHELNRDGQLLSGVTENESDQQVITQILMSLCEYQMLNNSVGNVKEILENVQTLQVKDDAKEMMLTKQCLLSCRMSLLKNKTADVRQLICRPTLFKRASRDINQLLKFLVSNEEIKASYQDLFDLKYDITVPGLMFAFAMSNDAQHKVPAVLLGNKTKLQQLIVTGALQNYISNKAQFSIDVAQTGLKQQTSQQFNLNQTKETPDGILLTNESFQQLNDMITQQVLCNSKVSLSIYQIAMGVSSQNASQKFYSGEFDLKTLCGFNLENDDLLNVNILKTWFRWVDVSGFCKLAQPISKPLEGELSVARRVYDQLKDSLQDGEEEETKSWTTDYLGRFFAIEEKQMLQQMGTIATKLLEKDLNNSSVLAIYGLIQLLQGKMELSLGSFQRSLQLNGQEENAWMGLALALCIKIQNSNPKEVDKLKQKIMECTSHFQTQHQSIYIAIAQTLIDSQSEKATIYAMTASKLLKQLQPMQSLIPVVPRKNQIYQVDFNNYQTSYYQKRLLAVAYKSCGRLIDVAQCLNECLDSFGGVKPGATLEEIAQRILLVTECAQAWAEAGKPEEAEIVMAGGLSE</sequence>
<dbReference type="Gene3D" id="1.25.40.10">
    <property type="entry name" value="Tetratricopeptide repeat domain"/>
    <property type="match status" value="1"/>
</dbReference>